<evidence type="ECO:0000313" key="2">
    <source>
        <dbReference type="EMBL" id="MDW6093367.1"/>
    </source>
</evidence>
<accession>A0ABU4IVD7</accession>
<evidence type="ECO:0000256" key="1">
    <source>
        <dbReference type="SAM" id="MobiDB-lite"/>
    </source>
</evidence>
<feature type="region of interest" description="Disordered" evidence="1">
    <location>
        <begin position="175"/>
        <end position="194"/>
    </location>
</feature>
<evidence type="ECO:0000313" key="3">
    <source>
        <dbReference type="Proteomes" id="UP001279860"/>
    </source>
</evidence>
<organism evidence="2 3">
    <name type="scientific">Vibrio rhizosphaerae</name>
    <dbReference type="NCBI Taxonomy" id="398736"/>
    <lineage>
        <taxon>Bacteria</taxon>
        <taxon>Pseudomonadati</taxon>
        <taxon>Pseudomonadota</taxon>
        <taxon>Gammaproteobacteria</taxon>
        <taxon>Vibrionales</taxon>
        <taxon>Vibrionaceae</taxon>
        <taxon>Vibrio</taxon>
    </lineage>
</organism>
<comment type="caution">
    <text evidence="2">The sequence shown here is derived from an EMBL/GenBank/DDBJ whole genome shotgun (WGS) entry which is preliminary data.</text>
</comment>
<feature type="compositionally biased region" description="Polar residues" evidence="1">
    <location>
        <begin position="175"/>
        <end position="187"/>
    </location>
</feature>
<dbReference type="PROSITE" id="PS51257">
    <property type="entry name" value="PROKAR_LIPOPROTEIN"/>
    <property type="match status" value="1"/>
</dbReference>
<keyword evidence="3" id="KW-1185">Reference proteome</keyword>
<dbReference type="Proteomes" id="UP001279860">
    <property type="component" value="Unassembled WGS sequence"/>
</dbReference>
<proteinExistence type="predicted"/>
<dbReference type="EMBL" id="JAWRCP010000001">
    <property type="protein sequence ID" value="MDW6093367.1"/>
    <property type="molecule type" value="Genomic_DNA"/>
</dbReference>
<name>A0ABU4IVD7_9VIBR</name>
<sequence length="194" mass="21816">MKNHIIMLTVTALMAGCATKIIDHSDDIAQECYKVAMPSFLYQARCADLSATIFGNSSICTGIQAFDPSETYWSASAEQYIYFPSSWAEYEKDIDSWNTKLFLRLLFEDQRKAIAPIPTGTKIRVTGIYDYPRGEHGHILIVKAMIDSGPNQGTEVELKTPYSFADNGPDWIFRNSDQQGPRLTSNPKYLKPCP</sequence>
<dbReference type="RefSeq" id="WP_318585069.1">
    <property type="nucleotide sequence ID" value="NZ_JAWRCP010000001.1"/>
</dbReference>
<reference evidence="2 3" key="1">
    <citation type="submission" date="2023-11" db="EMBL/GenBank/DDBJ databases">
        <title>Plant-associative lifestyle of Vibrio porteresiae and its evolutionary dynamics.</title>
        <authorList>
            <person name="Rameshkumar N."/>
            <person name="Kirti K."/>
        </authorList>
    </citation>
    <scope>NUCLEOTIDE SEQUENCE [LARGE SCALE GENOMIC DNA]</scope>
    <source>
        <strain evidence="2 3">MSSRF7</strain>
    </source>
</reference>
<protein>
    <recommendedName>
        <fullName evidence="4">Amidase</fullName>
    </recommendedName>
</protein>
<gene>
    <name evidence="2" type="ORF">SBX64_12500</name>
</gene>
<evidence type="ECO:0008006" key="4">
    <source>
        <dbReference type="Google" id="ProtNLM"/>
    </source>
</evidence>